<keyword evidence="2" id="KW-1185">Reference proteome</keyword>
<dbReference type="EMBL" id="KJ645900">
    <property type="protein sequence ID" value="AII16984.1"/>
    <property type="molecule type" value="Genomic_DNA"/>
</dbReference>
<dbReference type="GeneID" id="20041432"/>
<sequence length="197" mass="23486">MNFFKYLLLATLKFSNSFNVPRNVFKKVSYMEMINTFKVLKIFSLTKSSDENVYKTNTEYFQNCAKQFDKGIRFVKATEEKCTYLAWCPLAPMYNKTFAFDEQNLIIRNDCEGTDFKLIPLYYIILTVKEDKVEVDRIFPNPAIELRLDLKLLKKQLDQLTEISKTPIDYSKLKYYDNGRYFYEFSENRPGWSNENE</sequence>
<organism evidence="1 2">
    <name type="scientific">Aureococcus anophagefferens virus</name>
    <dbReference type="NCBI Taxonomy" id="1474867"/>
    <lineage>
        <taxon>Viruses</taxon>
        <taxon>Varidnaviria</taxon>
        <taxon>Bamfordvirae</taxon>
        <taxon>Nucleocytoviricota</taxon>
        <taxon>Megaviricetes</taxon>
        <taxon>Imitervirales</taxon>
        <taxon>Schizomimiviridae</taxon>
        <taxon>Kratosvirus</taxon>
        <taxon>Kratosvirus quantuckense</taxon>
    </lineage>
</organism>
<dbReference type="Proteomes" id="UP000028667">
    <property type="component" value="Segment"/>
</dbReference>
<evidence type="ECO:0000313" key="2">
    <source>
        <dbReference type="Proteomes" id="UP000028667"/>
    </source>
</evidence>
<proteinExistence type="predicted"/>
<evidence type="ECO:0000313" key="1">
    <source>
        <dbReference type="EMBL" id="AII16984.1"/>
    </source>
</evidence>
<reference evidence="1 2" key="1">
    <citation type="journal article" date="2014" name="Virology">
        <title>Genome of brown tide virus (AaV), the little giant of the Megaviridae, elucidates NCLDV genome expansion and host-virus coevolution.</title>
        <authorList>
            <person name="Moniruzzaman M."/>
            <person name="LeCleir G.R."/>
            <person name="Brown C.M."/>
            <person name="Gobler C.J."/>
            <person name="Bidle K.D."/>
            <person name="Wilson W.H."/>
            <person name="Wilhelm S.W."/>
        </authorList>
    </citation>
    <scope>NUCLEOTIDE SEQUENCE [LARGE SCALE GENOMIC DNA]</scope>
    <source>
        <strain evidence="1">BtV-01</strain>
    </source>
</reference>
<protein>
    <submittedName>
        <fullName evidence="1">Uncharacterized protein</fullName>
    </submittedName>
</protein>
<accession>A0A076FFG5</accession>
<gene>
    <name evidence="1" type="ORF">AaV_087</name>
</gene>
<dbReference type="KEGG" id="vg:20041432"/>
<name>A0A076FFG5_9VIRU</name>
<dbReference type="RefSeq" id="YP_009052165.1">
    <property type="nucleotide sequence ID" value="NC_024697.1"/>
</dbReference>